<dbReference type="AlphaFoldDB" id="A0A6J8DYM4"/>
<dbReference type="PANTHER" id="PTHR47642:SF3">
    <property type="entry name" value="ATP-DEPENDENT DNA HELICASE"/>
    <property type="match status" value="1"/>
</dbReference>
<dbReference type="InterPro" id="IPR049163">
    <property type="entry name" value="Pif1-like_2B_dom"/>
</dbReference>
<dbReference type="Pfam" id="PF21530">
    <property type="entry name" value="Pif1_2B_dom"/>
    <property type="match status" value="1"/>
</dbReference>
<dbReference type="Proteomes" id="UP000507470">
    <property type="component" value="Unassembled WGS sequence"/>
</dbReference>
<dbReference type="Gene3D" id="3.40.50.300">
    <property type="entry name" value="P-loop containing nucleotide triphosphate hydrolases"/>
    <property type="match status" value="1"/>
</dbReference>
<proteinExistence type="predicted"/>
<dbReference type="PANTHER" id="PTHR47642">
    <property type="entry name" value="ATP-DEPENDENT DNA HELICASE"/>
    <property type="match status" value="1"/>
</dbReference>
<gene>
    <name evidence="3" type="ORF">MCOR_45830</name>
</gene>
<reference evidence="3 4" key="1">
    <citation type="submission" date="2020-06" db="EMBL/GenBank/DDBJ databases">
        <authorList>
            <person name="Li R."/>
            <person name="Bekaert M."/>
        </authorList>
    </citation>
    <scope>NUCLEOTIDE SEQUENCE [LARGE SCALE GENOMIC DNA]</scope>
    <source>
        <strain evidence="4">wild</strain>
    </source>
</reference>
<dbReference type="EMBL" id="CACVKT020008111">
    <property type="protein sequence ID" value="CAC5412858.1"/>
    <property type="molecule type" value="Genomic_DNA"/>
</dbReference>
<dbReference type="OrthoDB" id="10046327at2759"/>
<organism evidence="3 4">
    <name type="scientific">Mytilus coruscus</name>
    <name type="common">Sea mussel</name>
    <dbReference type="NCBI Taxonomy" id="42192"/>
    <lineage>
        <taxon>Eukaryota</taxon>
        <taxon>Metazoa</taxon>
        <taxon>Spiralia</taxon>
        <taxon>Lophotrochozoa</taxon>
        <taxon>Mollusca</taxon>
        <taxon>Bivalvia</taxon>
        <taxon>Autobranchia</taxon>
        <taxon>Pteriomorphia</taxon>
        <taxon>Mytilida</taxon>
        <taxon>Mytiloidea</taxon>
        <taxon>Mytilidae</taxon>
        <taxon>Mytilinae</taxon>
        <taxon>Mytilus</taxon>
    </lineage>
</organism>
<evidence type="ECO:0000313" key="4">
    <source>
        <dbReference type="Proteomes" id="UP000507470"/>
    </source>
</evidence>
<dbReference type="Gene3D" id="3.60.10.10">
    <property type="entry name" value="Endonuclease/exonuclease/phosphatase"/>
    <property type="match status" value="1"/>
</dbReference>
<feature type="compositionally biased region" description="Basic and acidic residues" evidence="1">
    <location>
        <begin position="76"/>
        <end position="90"/>
    </location>
</feature>
<dbReference type="SUPFAM" id="SSF52540">
    <property type="entry name" value="P-loop containing nucleoside triphosphate hydrolases"/>
    <property type="match status" value="1"/>
</dbReference>
<accession>A0A6J8DYM4</accession>
<feature type="domain" description="DNA helicase Pif1-like 2B" evidence="2">
    <location>
        <begin position="438"/>
        <end position="469"/>
    </location>
</feature>
<name>A0A6J8DYM4_MYTCO</name>
<evidence type="ECO:0000313" key="3">
    <source>
        <dbReference type="EMBL" id="CAC5412858.1"/>
    </source>
</evidence>
<dbReference type="InterPro" id="IPR027417">
    <property type="entry name" value="P-loop_NTPase"/>
</dbReference>
<keyword evidence="4" id="KW-1185">Reference proteome</keyword>
<evidence type="ECO:0000256" key="1">
    <source>
        <dbReference type="SAM" id="MobiDB-lite"/>
    </source>
</evidence>
<dbReference type="CDD" id="cd18809">
    <property type="entry name" value="SF1_C_RecD"/>
    <property type="match status" value="1"/>
</dbReference>
<dbReference type="InterPro" id="IPR036691">
    <property type="entry name" value="Endo/exonu/phosph_ase_sf"/>
</dbReference>
<dbReference type="InterPro" id="IPR051055">
    <property type="entry name" value="PIF1_helicase"/>
</dbReference>
<dbReference type="SUPFAM" id="SSF56219">
    <property type="entry name" value="DNase I-like"/>
    <property type="match status" value="1"/>
</dbReference>
<sequence>MTLPRNISEAQLIKVKLKRKTSYQDYYKFRWINPTRVLEAVSYLMKYNKWYENVRKDISWKINNDDCDLLKQDIERTDHDSEDEQSKTPHDAGSNIYKMSLPISVIKSRSRKGDGNDENIWMVSIHEKYYARQNLSIFNDMFLAEFASKFFILSNSQNPKSSELSPVYQLQNNLGYVKRRKENKAAVIKYPKFSSEKNPEDYYLSLLQLFLPHRDSMTLPSGVDSYQQLATKGRINGRIMLNIIEENRHHFEIDTKNLEKAWQDVKEGKVQETSWASLAPEVEIDRIESEMEKTVEVPEEAEDIPELRFQKQTSEKHSFHYESPKFSQKEIAQDLRKMNNIQQKLLRIHTKKKPLEEKDLKELIKASKSETPENMKNALHIFPTNGEVNSHNSAMICKICKPIYTALAKDYFTDVVTGHLQQKDEPIISCTPQDLETELQIGIGARVMLTRNIDTEDGLVNGAFGSVTGVHLDAHEQVTAVNVKFDNDKIGKKHLKKSVIIDASLKGSVRIKLFQDNLYGKKFIRKQIPLKLAWAATIHKVQGMTVQQIVVSLKKIFQPGMAYVALSRATTLSGLVILDFNPNAISSSENITEALQQMPTFLSPQLVPEPSNLFSIVHHNTEGLLPHLSDVKAMKQFERADVICFTETWLSKHHTVDATLYPEYTRYNLLRSEAYNKDNILLSEKIYMNRGGVAIFIKQSLPQQKFLFETQNLEVVGVIVNNAFLLTVYRPPSYPLQLFIEFYLSY</sequence>
<protein>
    <recommendedName>
        <fullName evidence="2">DNA helicase Pif1-like 2B domain-containing protein</fullName>
    </recommendedName>
</protein>
<feature type="region of interest" description="Disordered" evidence="1">
    <location>
        <begin position="76"/>
        <end position="95"/>
    </location>
</feature>
<evidence type="ECO:0000259" key="2">
    <source>
        <dbReference type="Pfam" id="PF21530"/>
    </source>
</evidence>